<dbReference type="Gene3D" id="3.40.50.300">
    <property type="entry name" value="P-loop containing nucleotide triphosphate hydrolases"/>
    <property type="match status" value="1"/>
</dbReference>
<evidence type="ECO:0000256" key="1">
    <source>
        <dbReference type="SAM" id="MobiDB-lite"/>
    </source>
</evidence>
<feature type="domain" description="SF4 helicase" evidence="2">
    <location>
        <begin position="4"/>
        <end position="48"/>
    </location>
</feature>
<evidence type="ECO:0000313" key="3">
    <source>
        <dbReference type="EMBL" id="GMA35796.1"/>
    </source>
</evidence>
<protein>
    <recommendedName>
        <fullName evidence="2">SF4 helicase domain-containing protein</fullName>
    </recommendedName>
</protein>
<feature type="region of interest" description="Disordered" evidence="1">
    <location>
        <begin position="44"/>
        <end position="65"/>
    </location>
</feature>
<evidence type="ECO:0000259" key="2">
    <source>
        <dbReference type="Pfam" id="PF03796"/>
    </source>
</evidence>
<dbReference type="Pfam" id="PF03796">
    <property type="entry name" value="DnaB_C"/>
    <property type="match status" value="1"/>
</dbReference>
<gene>
    <name evidence="3" type="ORF">GCM10025876_20000</name>
</gene>
<accession>A0ABQ6IEE8</accession>
<dbReference type="PANTHER" id="PTHR30153:SF2">
    <property type="entry name" value="REPLICATIVE DNA HELICASE"/>
    <property type="match status" value="1"/>
</dbReference>
<dbReference type="EMBL" id="BSUN01000001">
    <property type="protein sequence ID" value="GMA35796.1"/>
    <property type="molecule type" value="Genomic_DNA"/>
</dbReference>
<name>A0ABQ6IEE8_9MICO</name>
<proteinExistence type="predicted"/>
<comment type="caution">
    <text evidence="3">The sequence shown here is derived from an EMBL/GenBank/DDBJ whole genome shotgun (WGS) entry which is preliminary data.</text>
</comment>
<keyword evidence="4" id="KW-1185">Reference proteome</keyword>
<sequence>MGPNDWERLAQTAAQIAKAPLFIDDSPNMTLMEIRAKCRRLKQQHDLKPGGAGLPATDELGSQGRVPSAGGLRVLACAEAYWRRRLTFPSSPSRR</sequence>
<dbReference type="Proteomes" id="UP001157125">
    <property type="component" value="Unassembled WGS sequence"/>
</dbReference>
<dbReference type="InterPro" id="IPR007694">
    <property type="entry name" value="DNA_helicase_DnaB-like_C"/>
</dbReference>
<reference evidence="4" key="1">
    <citation type="journal article" date="2019" name="Int. J. Syst. Evol. Microbiol.">
        <title>The Global Catalogue of Microorganisms (GCM) 10K type strain sequencing project: providing services to taxonomists for standard genome sequencing and annotation.</title>
        <authorList>
            <consortium name="The Broad Institute Genomics Platform"/>
            <consortium name="The Broad Institute Genome Sequencing Center for Infectious Disease"/>
            <person name="Wu L."/>
            <person name="Ma J."/>
        </authorList>
    </citation>
    <scope>NUCLEOTIDE SEQUENCE [LARGE SCALE GENOMIC DNA]</scope>
    <source>
        <strain evidence="4">NBRC 112299</strain>
    </source>
</reference>
<dbReference type="PANTHER" id="PTHR30153">
    <property type="entry name" value="REPLICATIVE DNA HELICASE DNAB"/>
    <property type="match status" value="1"/>
</dbReference>
<dbReference type="InterPro" id="IPR027417">
    <property type="entry name" value="P-loop_NTPase"/>
</dbReference>
<organism evidence="3 4">
    <name type="scientific">Demequina litorisediminis</name>
    <dbReference type="NCBI Taxonomy" id="1849022"/>
    <lineage>
        <taxon>Bacteria</taxon>
        <taxon>Bacillati</taxon>
        <taxon>Actinomycetota</taxon>
        <taxon>Actinomycetes</taxon>
        <taxon>Micrococcales</taxon>
        <taxon>Demequinaceae</taxon>
        <taxon>Demequina</taxon>
    </lineage>
</organism>
<evidence type="ECO:0000313" key="4">
    <source>
        <dbReference type="Proteomes" id="UP001157125"/>
    </source>
</evidence>